<dbReference type="Gene3D" id="1.10.260.40">
    <property type="entry name" value="lambda repressor-like DNA-binding domains"/>
    <property type="match status" value="1"/>
</dbReference>
<evidence type="ECO:0000313" key="1">
    <source>
        <dbReference type="EMBL" id="AUX33181.1"/>
    </source>
</evidence>
<reference evidence="2 3" key="1">
    <citation type="submission" date="2015-09" db="EMBL/GenBank/DDBJ databases">
        <title>Sorangium comparison.</title>
        <authorList>
            <person name="Zaburannyi N."/>
            <person name="Bunk B."/>
            <person name="Overmann J."/>
            <person name="Mueller R."/>
        </authorList>
    </citation>
    <scope>NUCLEOTIDE SEQUENCE [LARGE SCALE GENOMIC DNA]</scope>
    <source>
        <strain evidence="2 3">So ce836</strain>
    </source>
</reference>
<organism evidence="2 3">
    <name type="scientific">Sorangium cellulosum</name>
    <name type="common">Polyangium cellulosum</name>
    <dbReference type="NCBI Taxonomy" id="56"/>
    <lineage>
        <taxon>Bacteria</taxon>
        <taxon>Pseudomonadati</taxon>
        <taxon>Myxococcota</taxon>
        <taxon>Polyangia</taxon>
        <taxon>Polyangiales</taxon>
        <taxon>Polyangiaceae</taxon>
        <taxon>Sorangium</taxon>
    </lineage>
</organism>
<evidence type="ECO:0000313" key="3">
    <source>
        <dbReference type="Proteomes" id="UP000295497"/>
    </source>
</evidence>
<evidence type="ECO:0000313" key="2">
    <source>
        <dbReference type="EMBL" id="AUX33238.1"/>
    </source>
</evidence>
<name>A0A4P2QT13_SORCE</name>
<dbReference type="InterPro" id="IPR010982">
    <property type="entry name" value="Lambda_DNA-bd_dom_sf"/>
</dbReference>
<dbReference type="EMBL" id="CP012672">
    <property type="protein sequence ID" value="AUX33238.1"/>
    <property type="molecule type" value="Genomic_DNA"/>
</dbReference>
<sequence length="89" mass="9840">MGNASRKLRLGPEHARASIREWMALHGHSETSLAEMLGTSQASVNRWLNVSRPEEAFRVALETVTGTPAELWRTPSEWDVIDRAAALTG</sequence>
<gene>
    <name evidence="1" type="ORF">SOCE836_053350</name>
    <name evidence="2" type="ORF">SOCE836_053920</name>
</gene>
<dbReference type="Proteomes" id="UP000295497">
    <property type="component" value="Chromosome"/>
</dbReference>
<evidence type="ECO:0008006" key="4">
    <source>
        <dbReference type="Google" id="ProtNLM"/>
    </source>
</evidence>
<dbReference type="GO" id="GO:0003677">
    <property type="term" value="F:DNA binding"/>
    <property type="evidence" value="ECO:0007669"/>
    <property type="project" value="InterPro"/>
</dbReference>
<proteinExistence type="predicted"/>
<protein>
    <recommendedName>
        <fullName evidence="4">HTH cro/C1-type domain-containing protein</fullName>
    </recommendedName>
</protein>
<dbReference type="SUPFAM" id="SSF47413">
    <property type="entry name" value="lambda repressor-like DNA-binding domains"/>
    <property type="match status" value="1"/>
</dbReference>
<accession>A0A4P2QT13</accession>
<dbReference type="EMBL" id="CP012672">
    <property type="protein sequence ID" value="AUX33181.1"/>
    <property type="molecule type" value="Genomic_DNA"/>
</dbReference>
<dbReference type="AlphaFoldDB" id="A0A4P2QT13"/>